<proteinExistence type="predicted"/>
<evidence type="ECO:0000313" key="3">
    <source>
        <dbReference type="Proteomes" id="UP000199514"/>
    </source>
</evidence>
<evidence type="ECO:0000256" key="1">
    <source>
        <dbReference type="SAM" id="Phobius"/>
    </source>
</evidence>
<feature type="transmembrane region" description="Helical" evidence="1">
    <location>
        <begin position="46"/>
        <end position="68"/>
    </location>
</feature>
<accession>A0A1I1GTT5</accession>
<dbReference type="STRING" id="927664.SAMN05421780_10390"/>
<dbReference type="Proteomes" id="UP000199514">
    <property type="component" value="Unassembled WGS sequence"/>
</dbReference>
<reference evidence="2 3" key="1">
    <citation type="submission" date="2016-10" db="EMBL/GenBank/DDBJ databases">
        <authorList>
            <person name="de Groot N.N."/>
        </authorList>
    </citation>
    <scope>NUCLEOTIDE SEQUENCE [LARGE SCALE GENOMIC DNA]</scope>
    <source>
        <strain evidence="2 3">DSM 6793</strain>
    </source>
</reference>
<evidence type="ECO:0000313" key="2">
    <source>
        <dbReference type="EMBL" id="SFC15064.1"/>
    </source>
</evidence>
<keyword evidence="1" id="KW-1133">Transmembrane helix</keyword>
<sequence length="193" mass="22543">MHTDLLPQPQEPIFIEKLDDSMTRAALSPDECDQVRKARRRRIWGFVGWFFLFLFVGFFLWGMVAALVGMAVMKFIPEEYLITISQFAIVIVLGLVLWATVNRLLARLRPFNRDLAEGQKEIKRMRISDKFASNVQVTSSGWRVTSRRGQYYYVVINDRNYGIDYEIYQKISKTQPVAIHFAPRSKVVLKIEF</sequence>
<gene>
    <name evidence="2" type="ORF">SAMN05421780_10390</name>
</gene>
<feature type="transmembrane region" description="Helical" evidence="1">
    <location>
        <begin position="80"/>
        <end position="101"/>
    </location>
</feature>
<protein>
    <submittedName>
        <fullName evidence="2">Uncharacterized protein</fullName>
    </submittedName>
</protein>
<keyword evidence="1" id="KW-0472">Membrane</keyword>
<name>A0A1I1GTT5_9BACT</name>
<keyword evidence="1" id="KW-0812">Transmembrane</keyword>
<dbReference type="EMBL" id="FOLE01000003">
    <property type="protein sequence ID" value="SFC15064.1"/>
    <property type="molecule type" value="Genomic_DNA"/>
</dbReference>
<dbReference type="AlphaFoldDB" id="A0A1I1GTT5"/>
<keyword evidence="3" id="KW-1185">Reference proteome</keyword>
<organism evidence="2 3">
    <name type="scientific">Flexibacter flexilis DSM 6793</name>
    <dbReference type="NCBI Taxonomy" id="927664"/>
    <lineage>
        <taxon>Bacteria</taxon>
        <taxon>Pseudomonadati</taxon>
        <taxon>Bacteroidota</taxon>
        <taxon>Cytophagia</taxon>
        <taxon>Cytophagales</taxon>
        <taxon>Flexibacteraceae</taxon>
        <taxon>Flexibacter</taxon>
    </lineage>
</organism>